<organism evidence="2 3">
    <name type="scientific">Lates japonicus</name>
    <name type="common">Japanese lates</name>
    <dbReference type="NCBI Taxonomy" id="270547"/>
    <lineage>
        <taxon>Eukaryota</taxon>
        <taxon>Metazoa</taxon>
        <taxon>Chordata</taxon>
        <taxon>Craniata</taxon>
        <taxon>Vertebrata</taxon>
        <taxon>Euteleostomi</taxon>
        <taxon>Actinopterygii</taxon>
        <taxon>Neopterygii</taxon>
        <taxon>Teleostei</taxon>
        <taxon>Neoteleostei</taxon>
        <taxon>Acanthomorphata</taxon>
        <taxon>Carangaria</taxon>
        <taxon>Carangaria incertae sedis</taxon>
        <taxon>Centropomidae</taxon>
        <taxon>Lates</taxon>
    </lineage>
</organism>
<feature type="region of interest" description="Disordered" evidence="1">
    <location>
        <begin position="31"/>
        <end position="57"/>
    </location>
</feature>
<proteinExistence type="predicted"/>
<keyword evidence="2" id="KW-0482">Metalloprotease</keyword>
<dbReference type="Proteomes" id="UP001279410">
    <property type="component" value="Unassembled WGS sequence"/>
</dbReference>
<protein>
    <submittedName>
        <fullName evidence="2">A disintegrin and metalloproteinase with thrombospondin motifs 2-like isoform X1</fullName>
    </submittedName>
</protein>
<feature type="region of interest" description="Disordered" evidence="1">
    <location>
        <begin position="132"/>
        <end position="188"/>
    </location>
</feature>
<feature type="compositionally biased region" description="Low complexity" evidence="1">
    <location>
        <begin position="31"/>
        <end position="45"/>
    </location>
</feature>
<keyword evidence="3" id="KW-1185">Reference proteome</keyword>
<dbReference type="EMBL" id="BRZM01000323">
    <property type="protein sequence ID" value="GLD70039.1"/>
    <property type="molecule type" value="Genomic_DNA"/>
</dbReference>
<dbReference type="AlphaFoldDB" id="A0AAD3NF29"/>
<name>A0AAD3NF29_LATJO</name>
<reference evidence="2" key="1">
    <citation type="submission" date="2022-08" db="EMBL/GenBank/DDBJ databases">
        <title>Genome sequencing of akame (Lates japonicus).</title>
        <authorList>
            <person name="Hashiguchi Y."/>
            <person name="Takahashi H."/>
        </authorList>
    </citation>
    <scope>NUCLEOTIDE SEQUENCE</scope>
    <source>
        <strain evidence="2">Kochi</strain>
    </source>
</reference>
<gene>
    <name evidence="2" type="ORF">AKAME5_002135600</name>
</gene>
<sequence length="438" mass="47521">MEVLSYSLQDYQRICCKSCNNVTITELLPNSTSRSTPITSIRPSVTVPPPTSTLSSGFTTIQPTEPDITTILAPTSPWTITHPPTFTTPVPHSTQTPLNTTDVITPHLSAATSAPVYPTTFSMATTSIITTSPSTTARPLPLPIPDVDDSTDPQLQSTTNALTTSAPSPYTSPEPSREYFSPTVSSSTSVYDPAPFPESTVNVTFISNNTEATEETPIWYYDSTDTAAVTPSTFDDLVTLTTTTQFDDITMPSGTMPYGAVPMTSSGDITVTSGTIISGDDITVSYSNVGVVSDTMVLDDGLTMVIPTINSDDMMDLASTPWLDLSEYIPVSIPTTTPDPITPSPSTTFAPTTEKAVITTTMVSTVRPQRRAEENSENNSIDVLYNRVVGVDNDISQNNLIPKRRVNLRERTRNKRIQELLEEKRNFLLRMKRGHAAQ</sequence>
<evidence type="ECO:0000313" key="2">
    <source>
        <dbReference type="EMBL" id="GLD70039.1"/>
    </source>
</evidence>
<dbReference type="GO" id="GO:0008237">
    <property type="term" value="F:metallopeptidase activity"/>
    <property type="evidence" value="ECO:0007669"/>
    <property type="project" value="UniProtKB-KW"/>
</dbReference>
<evidence type="ECO:0000256" key="1">
    <source>
        <dbReference type="SAM" id="MobiDB-lite"/>
    </source>
</evidence>
<feature type="compositionally biased region" description="Polar residues" evidence="1">
    <location>
        <begin position="152"/>
        <end position="174"/>
    </location>
</feature>
<accession>A0AAD3NF29</accession>
<keyword evidence="2" id="KW-0378">Hydrolase</keyword>
<comment type="caution">
    <text evidence="2">The sequence shown here is derived from an EMBL/GenBank/DDBJ whole genome shotgun (WGS) entry which is preliminary data.</text>
</comment>
<evidence type="ECO:0000313" key="3">
    <source>
        <dbReference type="Proteomes" id="UP001279410"/>
    </source>
</evidence>
<keyword evidence="2" id="KW-0645">Protease</keyword>